<dbReference type="STRING" id="2512241.A0A553HPP4"/>
<accession>A0A553HPP4</accession>
<gene>
    <name evidence="1" type="ORF">FHL15_009189</name>
</gene>
<name>A0A553HPP4_9PEZI</name>
<evidence type="ECO:0000313" key="1">
    <source>
        <dbReference type="EMBL" id="TRX89917.1"/>
    </source>
</evidence>
<proteinExistence type="predicted"/>
<evidence type="ECO:0000313" key="2">
    <source>
        <dbReference type="Proteomes" id="UP000319160"/>
    </source>
</evidence>
<keyword evidence="2" id="KW-1185">Reference proteome</keyword>
<organism evidence="1 2">
    <name type="scientific">Xylaria flabelliformis</name>
    <dbReference type="NCBI Taxonomy" id="2512241"/>
    <lineage>
        <taxon>Eukaryota</taxon>
        <taxon>Fungi</taxon>
        <taxon>Dikarya</taxon>
        <taxon>Ascomycota</taxon>
        <taxon>Pezizomycotina</taxon>
        <taxon>Sordariomycetes</taxon>
        <taxon>Xylariomycetidae</taxon>
        <taxon>Xylariales</taxon>
        <taxon>Xylariaceae</taxon>
        <taxon>Xylaria</taxon>
    </lineage>
</organism>
<comment type="caution">
    <text evidence="1">The sequence shown here is derived from an EMBL/GenBank/DDBJ whole genome shotgun (WGS) entry which is preliminary data.</text>
</comment>
<reference evidence="2" key="1">
    <citation type="submission" date="2019-06" db="EMBL/GenBank/DDBJ databases">
        <title>Draft genome sequence of the griseofulvin-producing fungus Xylaria cubensis strain G536.</title>
        <authorList>
            <person name="Mead M.E."/>
            <person name="Raja H.A."/>
            <person name="Steenwyk J.L."/>
            <person name="Knowles S.L."/>
            <person name="Oberlies N.H."/>
            <person name="Rokas A."/>
        </authorList>
    </citation>
    <scope>NUCLEOTIDE SEQUENCE [LARGE SCALE GENOMIC DNA]</scope>
    <source>
        <strain evidence="2">G536</strain>
    </source>
</reference>
<dbReference type="OrthoDB" id="2896980at2759"/>
<protein>
    <submittedName>
        <fullName evidence="1">Uncharacterized protein</fullName>
    </submittedName>
</protein>
<dbReference type="Proteomes" id="UP000319160">
    <property type="component" value="Unassembled WGS sequence"/>
</dbReference>
<dbReference type="EMBL" id="VFLP01000061">
    <property type="protein sequence ID" value="TRX89917.1"/>
    <property type="molecule type" value="Genomic_DNA"/>
</dbReference>
<dbReference type="AlphaFoldDB" id="A0A553HPP4"/>
<sequence length="81" mass="9126">MRYRGNEQRCFAVVEFKKRGIIDDNEFRQAARTLKTPVSHHIQVAVNASGGNYFPGNSEKLMKQAAAYAICNATQYVALFN</sequence>